<dbReference type="GO" id="GO:0006144">
    <property type="term" value="P:purine nucleobase metabolic process"/>
    <property type="evidence" value="ECO:0007669"/>
    <property type="project" value="TreeGrafter"/>
</dbReference>
<keyword evidence="14" id="KW-1185">Reference proteome</keyword>
<dbReference type="AlphaFoldDB" id="A0A1R2CNK9"/>
<dbReference type="InterPro" id="IPR029056">
    <property type="entry name" value="Ribokinase-like"/>
</dbReference>
<dbReference type="InterPro" id="IPR011611">
    <property type="entry name" value="PfkB_dom"/>
</dbReference>
<evidence type="ECO:0000256" key="5">
    <source>
        <dbReference type="ARBA" id="ARBA00022679"/>
    </source>
</evidence>
<dbReference type="GO" id="GO:0005634">
    <property type="term" value="C:nucleus"/>
    <property type="evidence" value="ECO:0007669"/>
    <property type="project" value="TreeGrafter"/>
</dbReference>
<comment type="caution">
    <text evidence="13">The sequence shown here is derived from an EMBL/GenBank/DDBJ whole genome shotgun (WGS) entry which is preliminary data.</text>
</comment>
<dbReference type="PRINTS" id="PR00989">
    <property type="entry name" value="ADENOKINASE"/>
</dbReference>
<reference evidence="13 14" key="1">
    <citation type="submission" date="2016-11" db="EMBL/GenBank/DDBJ databases">
        <title>The macronuclear genome of Stentor coeruleus: a giant cell with tiny introns.</title>
        <authorList>
            <person name="Slabodnick M."/>
            <person name="Ruby J.G."/>
            <person name="Reiff S.B."/>
            <person name="Swart E.C."/>
            <person name="Gosai S."/>
            <person name="Prabakaran S."/>
            <person name="Witkowska E."/>
            <person name="Larue G.E."/>
            <person name="Fisher S."/>
            <person name="Freeman R.M."/>
            <person name="Gunawardena J."/>
            <person name="Chu W."/>
            <person name="Stover N.A."/>
            <person name="Gregory B.D."/>
            <person name="Nowacki M."/>
            <person name="Derisi J."/>
            <person name="Roy S.W."/>
            <person name="Marshall W.F."/>
            <person name="Sood P."/>
        </authorList>
    </citation>
    <scope>NUCLEOTIDE SEQUENCE [LARGE SCALE GENOMIC DNA]</scope>
    <source>
        <strain evidence="13">WM001</strain>
    </source>
</reference>
<feature type="active site" description="Proton acceptor" evidence="10">
    <location>
        <position position="292"/>
    </location>
</feature>
<dbReference type="GO" id="GO:0006166">
    <property type="term" value="P:purine ribonucleoside salvage"/>
    <property type="evidence" value="ECO:0007669"/>
    <property type="project" value="UniProtKB-KW"/>
</dbReference>
<dbReference type="OrthoDB" id="432447at2759"/>
<dbReference type="EMBL" id="MPUH01000099">
    <property type="protein sequence ID" value="OMJ90609.1"/>
    <property type="molecule type" value="Genomic_DNA"/>
</dbReference>
<dbReference type="CDD" id="cd01168">
    <property type="entry name" value="adenosine_kinase"/>
    <property type="match status" value="1"/>
</dbReference>
<dbReference type="GO" id="GO:0044209">
    <property type="term" value="P:AMP salvage"/>
    <property type="evidence" value="ECO:0007669"/>
    <property type="project" value="UniProtKB-UniRule"/>
</dbReference>
<dbReference type="GO" id="GO:0004001">
    <property type="term" value="F:adenosine kinase activity"/>
    <property type="evidence" value="ECO:0007669"/>
    <property type="project" value="UniProtKB-UniRule"/>
</dbReference>
<dbReference type="GO" id="GO:0005524">
    <property type="term" value="F:ATP binding"/>
    <property type="evidence" value="ECO:0007669"/>
    <property type="project" value="UniProtKB-UniRule"/>
</dbReference>
<comment type="similarity">
    <text evidence="3 11">Belongs to the carbohydrate kinase PfkB family.</text>
</comment>
<dbReference type="PANTHER" id="PTHR45769">
    <property type="entry name" value="ADENOSINE KINASE"/>
    <property type="match status" value="1"/>
</dbReference>
<evidence type="ECO:0000313" key="14">
    <source>
        <dbReference type="Proteomes" id="UP000187209"/>
    </source>
</evidence>
<comment type="function">
    <text evidence="11">ATP dependent phosphorylation of adenosine and other related nucleoside analogs to monophosphate derivatives.</text>
</comment>
<dbReference type="Proteomes" id="UP000187209">
    <property type="component" value="Unassembled WGS sequence"/>
</dbReference>
<evidence type="ECO:0000259" key="12">
    <source>
        <dbReference type="Pfam" id="PF00294"/>
    </source>
</evidence>
<keyword evidence="6 11" id="KW-0660">Purine salvage</keyword>
<evidence type="ECO:0000256" key="10">
    <source>
        <dbReference type="PIRSR" id="PIRSR601805-1"/>
    </source>
</evidence>
<evidence type="ECO:0000256" key="11">
    <source>
        <dbReference type="RuleBase" id="RU368116"/>
    </source>
</evidence>
<comment type="pathway">
    <text evidence="2 11">Purine metabolism; AMP biosynthesis via salvage pathway; AMP from adenosine: step 1/1.</text>
</comment>
<dbReference type="PANTHER" id="PTHR45769:SF3">
    <property type="entry name" value="ADENOSINE KINASE"/>
    <property type="match status" value="1"/>
</dbReference>
<dbReference type="Gene3D" id="3.30.1110.10">
    <property type="match status" value="1"/>
</dbReference>
<evidence type="ECO:0000256" key="8">
    <source>
        <dbReference type="ARBA" id="ARBA00022777"/>
    </source>
</evidence>
<organism evidence="13 14">
    <name type="scientific">Stentor coeruleus</name>
    <dbReference type="NCBI Taxonomy" id="5963"/>
    <lineage>
        <taxon>Eukaryota</taxon>
        <taxon>Sar</taxon>
        <taxon>Alveolata</taxon>
        <taxon>Ciliophora</taxon>
        <taxon>Postciliodesmatophora</taxon>
        <taxon>Heterotrichea</taxon>
        <taxon>Heterotrichida</taxon>
        <taxon>Stentoridae</taxon>
        <taxon>Stentor</taxon>
    </lineage>
</organism>
<name>A0A1R2CNK9_9CILI</name>
<evidence type="ECO:0000256" key="7">
    <source>
        <dbReference type="ARBA" id="ARBA00022741"/>
    </source>
</evidence>
<keyword evidence="11" id="KW-0460">Magnesium</keyword>
<dbReference type="Gene3D" id="3.40.1190.20">
    <property type="match status" value="1"/>
</dbReference>
<dbReference type="SUPFAM" id="SSF53613">
    <property type="entry name" value="Ribokinase-like"/>
    <property type="match status" value="1"/>
</dbReference>
<evidence type="ECO:0000256" key="9">
    <source>
        <dbReference type="ARBA" id="ARBA00022840"/>
    </source>
</evidence>
<dbReference type="UniPathway" id="UPA00588">
    <property type="reaction ID" value="UER00659"/>
</dbReference>
<dbReference type="InterPro" id="IPR001805">
    <property type="entry name" value="Adenokinase"/>
</dbReference>
<evidence type="ECO:0000256" key="1">
    <source>
        <dbReference type="ARBA" id="ARBA00001946"/>
    </source>
</evidence>
<gene>
    <name evidence="13" type="ORF">SteCoe_7008</name>
</gene>
<evidence type="ECO:0000256" key="6">
    <source>
        <dbReference type="ARBA" id="ARBA00022726"/>
    </source>
</evidence>
<dbReference type="GO" id="GO:0005829">
    <property type="term" value="C:cytosol"/>
    <property type="evidence" value="ECO:0007669"/>
    <property type="project" value="TreeGrafter"/>
</dbReference>
<dbReference type="Pfam" id="PF00294">
    <property type="entry name" value="PfkB"/>
    <property type="match status" value="1"/>
</dbReference>
<keyword evidence="9 11" id="KW-0067">ATP-binding</keyword>
<keyword evidence="7 11" id="KW-0547">Nucleotide-binding</keyword>
<accession>A0A1R2CNK9</accession>
<keyword evidence="5 11" id="KW-0808">Transferase</keyword>
<proteinExistence type="inferred from homology"/>
<protein>
    <recommendedName>
        <fullName evidence="4 11">Adenosine kinase</fullName>
        <shortName evidence="11">AK</shortName>
        <ecNumber evidence="4 11">2.7.1.20</ecNumber>
    </recommendedName>
    <alternativeName>
        <fullName evidence="11">Adenosine 5'-phosphotransferase</fullName>
    </alternativeName>
</protein>
<evidence type="ECO:0000313" key="13">
    <source>
        <dbReference type="EMBL" id="OMJ90609.1"/>
    </source>
</evidence>
<feature type="domain" description="Carbohydrate kinase PfkB" evidence="12">
    <location>
        <begin position="36"/>
        <end position="331"/>
    </location>
</feature>
<comment type="cofactor">
    <cofactor evidence="1 11">
        <name>Mg(2+)</name>
        <dbReference type="ChEBI" id="CHEBI:18420"/>
    </cofactor>
</comment>
<keyword evidence="8 11" id="KW-0418">Kinase</keyword>
<evidence type="ECO:0000256" key="4">
    <source>
        <dbReference type="ARBA" id="ARBA00012119"/>
    </source>
</evidence>
<evidence type="ECO:0000256" key="2">
    <source>
        <dbReference type="ARBA" id="ARBA00004801"/>
    </source>
</evidence>
<dbReference type="EC" id="2.7.1.20" evidence="4 11"/>
<evidence type="ECO:0000256" key="3">
    <source>
        <dbReference type="ARBA" id="ARBA00010688"/>
    </source>
</evidence>
<sequence>MSLSHPLVCLGHSLLDISAAVSVEMFEKYGVRAGNAILAEEKHMPIFKELVDNYPCDFIAGGASQNTCRAAQWLSRTENFTGFIGVVGEDEYSQHLRDSVKAAGVNAYYQVEPTVPTGTCACLIHEKERSLIANLAAAQMLKLDYLRSIWHVIENCSVIYAEGYMFSSAVDCVVESAKYACENGKIFTMNVSAQFIIEFFREPMMRAWPYCEYVFGNEDETQKFGEVFGFGSDVVEAAKQMSLMPTNTPRPKKIVVTRGKDTVLIACEGKVTEYNVPLIPSEKVLDLNGAGDSFVGGFLCELIKGGSYERCVAAGNYLASEVIQLSGCSFPAVPSFN</sequence>
<comment type="catalytic activity">
    <reaction evidence="11">
        <text>adenosine + ATP = AMP + ADP + H(+)</text>
        <dbReference type="Rhea" id="RHEA:20824"/>
        <dbReference type="ChEBI" id="CHEBI:15378"/>
        <dbReference type="ChEBI" id="CHEBI:16335"/>
        <dbReference type="ChEBI" id="CHEBI:30616"/>
        <dbReference type="ChEBI" id="CHEBI:456215"/>
        <dbReference type="ChEBI" id="CHEBI:456216"/>
        <dbReference type="EC" id="2.7.1.20"/>
    </reaction>
</comment>